<dbReference type="OrthoDB" id="9793944at2"/>
<keyword evidence="2" id="KW-0274">FAD</keyword>
<evidence type="ECO:0000259" key="4">
    <source>
        <dbReference type="PROSITE" id="PS51387"/>
    </source>
</evidence>
<dbReference type="Pfam" id="PF00941">
    <property type="entry name" value="FAD_binding_5"/>
    <property type="match status" value="1"/>
</dbReference>
<organism evidence="5 6">
    <name type="scientific">Stutzerimonas stutzeri</name>
    <name type="common">Pseudomonas stutzeri</name>
    <dbReference type="NCBI Taxonomy" id="316"/>
    <lineage>
        <taxon>Bacteria</taxon>
        <taxon>Pseudomonadati</taxon>
        <taxon>Pseudomonadota</taxon>
        <taxon>Gammaproteobacteria</taxon>
        <taxon>Pseudomonadales</taxon>
        <taxon>Pseudomonadaceae</taxon>
        <taxon>Stutzerimonas</taxon>
    </lineage>
</organism>
<dbReference type="Gene3D" id="3.30.465.10">
    <property type="match status" value="1"/>
</dbReference>
<evidence type="ECO:0000256" key="2">
    <source>
        <dbReference type="ARBA" id="ARBA00022827"/>
    </source>
</evidence>
<reference evidence="5 6" key="1">
    <citation type="submission" date="2019-12" db="EMBL/GenBank/DDBJ databases">
        <title>Complete genome sequence of Pseudomonas stutzeri.</title>
        <authorList>
            <person name="Lim S.R."/>
            <person name="Kim J.H."/>
        </authorList>
    </citation>
    <scope>NUCLEOTIDE SEQUENCE [LARGE SCALE GENOMIC DNA]</scope>
    <source>
        <strain evidence="5 6">PM101005</strain>
    </source>
</reference>
<dbReference type="GO" id="GO:0016491">
    <property type="term" value="F:oxidoreductase activity"/>
    <property type="evidence" value="ECO:0007669"/>
    <property type="project" value="UniProtKB-KW"/>
</dbReference>
<dbReference type="PANTHER" id="PTHR42659:SF2">
    <property type="entry name" value="XANTHINE DEHYDROGENASE SUBUNIT C-RELATED"/>
    <property type="match status" value="1"/>
</dbReference>
<dbReference type="PANTHER" id="PTHR42659">
    <property type="entry name" value="XANTHINE DEHYDROGENASE SUBUNIT C-RELATED"/>
    <property type="match status" value="1"/>
</dbReference>
<evidence type="ECO:0000313" key="6">
    <source>
        <dbReference type="Proteomes" id="UP000438983"/>
    </source>
</evidence>
<dbReference type="RefSeq" id="WP_158187907.1">
    <property type="nucleotide sequence ID" value="NZ_CP046902.1"/>
</dbReference>
<dbReference type="InterPro" id="IPR036318">
    <property type="entry name" value="FAD-bd_PCMH-like_sf"/>
</dbReference>
<dbReference type="InterPro" id="IPR002346">
    <property type="entry name" value="Mopterin_DH_FAD-bd"/>
</dbReference>
<accession>A0A6I6LHM9</accession>
<dbReference type="PROSITE" id="PS51387">
    <property type="entry name" value="FAD_PCMH"/>
    <property type="match status" value="1"/>
</dbReference>
<dbReference type="InterPro" id="IPR016169">
    <property type="entry name" value="FAD-bd_PCMH_sub2"/>
</dbReference>
<name>A0A6I6LHM9_STUST</name>
<dbReference type="SUPFAM" id="SSF55447">
    <property type="entry name" value="CO dehydrogenase flavoprotein C-terminal domain-like"/>
    <property type="match status" value="1"/>
</dbReference>
<feature type="domain" description="FAD-binding PCMH-type" evidence="4">
    <location>
        <begin position="1"/>
        <end position="177"/>
    </location>
</feature>
<dbReference type="GO" id="GO:0071949">
    <property type="term" value="F:FAD binding"/>
    <property type="evidence" value="ECO:0007669"/>
    <property type="project" value="InterPro"/>
</dbReference>
<keyword evidence="3" id="KW-0560">Oxidoreductase</keyword>
<evidence type="ECO:0000313" key="5">
    <source>
        <dbReference type="EMBL" id="QGZ30409.1"/>
    </source>
</evidence>
<dbReference type="Gene3D" id="3.30.43.10">
    <property type="entry name" value="Uridine Diphospho-n-acetylenolpyruvylglucosamine Reductase, domain 2"/>
    <property type="match status" value="1"/>
</dbReference>
<keyword evidence="1" id="KW-0285">Flavoprotein</keyword>
<dbReference type="AlphaFoldDB" id="A0A6I6LHM9"/>
<dbReference type="InterPro" id="IPR036683">
    <property type="entry name" value="CO_DH_flav_C_dom_sf"/>
</dbReference>
<dbReference type="InterPro" id="IPR016166">
    <property type="entry name" value="FAD-bd_PCMH"/>
</dbReference>
<dbReference type="Proteomes" id="UP000438983">
    <property type="component" value="Chromosome"/>
</dbReference>
<dbReference type="InterPro" id="IPR016167">
    <property type="entry name" value="FAD-bd_PCMH_sub1"/>
</dbReference>
<evidence type="ECO:0000256" key="1">
    <source>
        <dbReference type="ARBA" id="ARBA00022630"/>
    </source>
</evidence>
<dbReference type="EMBL" id="CP046902">
    <property type="protein sequence ID" value="QGZ30409.1"/>
    <property type="molecule type" value="Genomic_DNA"/>
</dbReference>
<proteinExistence type="predicted"/>
<dbReference type="InterPro" id="IPR051312">
    <property type="entry name" value="Diverse_Substr_Oxidored"/>
</dbReference>
<evidence type="ECO:0000256" key="3">
    <source>
        <dbReference type="ARBA" id="ARBA00023002"/>
    </source>
</evidence>
<gene>
    <name evidence="5" type="ORF">GQA94_10175</name>
</gene>
<dbReference type="SUPFAM" id="SSF56176">
    <property type="entry name" value="FAD-binding/transporter-associated domain-like"/>
    <property type="match status" value="1"/>
</dbReference>
<sequence length="276" mass="29280">MKAAAFEYHGPATIAEAVALLRESNGLGKAVAGSQSLGPMMNLRLAQPTQLVDLRMLGELRECRHEGAAVLFGAGVTHAAIEDGKVPDPSLGLMPHVAGRIAYRAVRNRGTLGGSLAHADPAADWVNVMALLDAELVLAGPDGERSVRAGDFMLGAFTTVLAEDEIIKAVRVRRLGPSARWSYYKFNRKTGEFAEAIAAFVDDPQSGVRRAIVGAVDGAPFVIEDASALIDGWSEQAAETALQAAGLSPGSYEYQIHRVALRRAAERLSRPNGAQQ</sequence>
<protein>
    <submittedName>
        <fullName evidence="5">Carbon monoxide dehydrogenase</fullName>
    </submittedName>
</protein>